<keyword evidence="2" id="KW-1003">Cell membrane</keyword>
<dbReference type="AlphaFoldDB" id="A0A3D8TVK5"/>
<keyword evidence="5 6" id="KW-0472">Membrane</keyword>
<feature type="transmembrane region" description="Helical" evidence="6">
    <location>
        <begin position="319"/>
        <end position="341"/>
    </location>
</feature>
<feature type="transmembrane region" description="Helical" evidence="6">
    <location>
        <begin position="416"/>
        <end position="433"/>
    </location>
</feature>
<accession>A0A3D8TVK5</accession>
<evidence type="ECO:0000256" key="4">
    <source>
        <dbReference type="ARBA" id="ARBA00022989"/>
    </source>
</evidence>
<keyword evidence="4 6" id="KW-1133">Transmembrane helix</keyword>
<dbReference type="Proteomes" id="UP000257055">
    <property type="component" value="Unassembled WGS sequence"/>
</dbReference>
<dbReference type="GO" id="GO:0030420">
    <property type="term" value="P:establishment of competence for transformation"/>
    <property type="evidence" value="ECO:0007669"/>
    <property type="project" value="InterPro"/>
</dbReference>
<feature type="transmembrane region" description="Helical" evidence="6">
    <location>
        <begin position="196"/>
        <end position="218"/>
    </location>
</feature>
<evidence type="ECO:0000256" key="3">
    <source>
        <dbReference type="ARBA" id="ARBA00022692"/>
    </source>
</evidence>
<dbReference type="SUPFAM" id="SSF56281">
    <property type="entry name" value="Metallo-hydrolase/oxidoreductase"/>
    <property type="match status" value="1"/>
</dbReference>
<evidence type="ECO:0000259" key="7">
    <source>
        <dbReference type="SMART" id="SM00849"/>
    </source>
</evidence>
<evidence type="ECO:0000256" key="6">
    <source>
        <dbReference type="SAM" id="Phobius"/>
    </source>
</evidence>
<dbReference type="EMBL" id="LARY01000001">
    <property type="protein sequence ID" value="RDX03051.1"/>
    <property type="molecule type" value="Genomic_DNA"/>
</dbReference>
<evidence type="ECO:0000256" key="2">
    <source>
        <dbReference type="ARBA" id="ARBA00022475"/>
    </source>
</evidence>
<feature type="transmembrane region" description="Helical" evidence="6">
    <location>
        <begin position="268"/>
        <end position="289"/>
    </location>
</feature>
<feature type="transmembrane region" description="Helical" evidence="6">
    <location>
        <begin position="16"/>
        <end position="32"/>
    </location>
</feature>
<comment type="subcellular location">
    <subcellularLocation>
        <location evidence="1">Cell membrane</location>
        <topology evidence="1">Multi-pass membrane protein</topology>
    </subcellularLocation>
</comment>
<evidence type="ECO:0000313" key="8">
    <source>
        <dbReference type="EMBL" id="RDX03051.1"/>
    </source>
</evidence>
<dbReference type="GO" id="GO:0005886">
    <property type="term" value="C:plasma membrane"/>
    <property type="evidence" value="ECO:0007669"/>
    <property type="project" value="UniProtKB-SubCell"/>
</dbReference>
<evidence type="ECO:0000313" key="9">
    <source>
        <dbReference type="Proteomes" id="UP000257055"/>
    </source>
</evidence>
<dbReference type="Gene3D" id="3.60.15.10">
    <property type="entry name" value="Ribonuclease Z/Hydroxyacylglutathione hydrolase-like"/>
    <property type="match status" value="1"/>
</dbReference>
<feature type="transmembrane region" description="Helical" evidence="6">
    <location>
        <begin position="440"/>
        <end position="459"/>
    </location>
</feature>
<name>A0A3D8TVK5_9LIST</name>
<dbReference type="InterPro" id="IPR004797">
    <property type="entry name" value="Competence_ComEC/Rec2"/>
</dbReference>
<keyword evidence="3 6" id="KW-0812">Transmembrane</keyword>
<feature type="domain" description="Metallo-beta-lactamase" evidence="7">
    <location>
        <begin position="470"/>
        <end position="677"/>
    </location>
</feature>
<dbReference type="NCBIfam" id="TIGR00361">
    <property type="entry name" value="ComEC_Rec2"/>
    <property type="match status" value="1"/>
</dbReference>
<organism evidence="8 9">
    <name type="scientific">Listeria kieliensis</name>
    <dbReference type="NCBI Taxonomy" id="1621700"/>
    <lineage>
        <taxon>Bacteria</taxon>
        <taxon>Bacillati</taxon>
        <taxon>Bacillota</taxon>
        <taxon>Bacilli</taxon>
        <taxon>Bacillales</taxon>
        <taxon>Listeriaceae</taxon>
        <taxon>Listeria</taxon>
    </lineage>
</organism>
<evidence type="ECO:0000256" key="5">
    <source>
        <dbReference type="ARBA" id="ARBA00023136"/>
    </source>
</evidence>
<dbReference type="Pfam" id="PF03772">
    <property type="entry name" value="Competence"/>
    <property type="match status" value="1"/>
</dbReference>
<dbReference type="Pfam" id="PF00753">
    <property type="entry name" value="Lactamase_B"/>
    <property type="match status" value="1"/>
</dbReference>
<feature type="transmembrane region" description="Helical" evidence="6">
    <location>
        <begin position="238"/>
        <end position="261"/>
    </location>
</feature>
<keyword evidence="9" id="KW-1185">Reference proteome</keyword>
<dbReference type="SMART" id="SM00849">
    <property type="entry name" value="Lactamase_B"/>
    <property type="match status" value="1"/>
</dbReference>
<dbReference type="CDD" id="cd07731">
    <property type="entry name" value="ComA-like_MBL-fold"/>
    <property type="match status" value="1"/>
</dbReference>
<dbReference type="InterPro" id="IPR001279">
    <property type="entry name" value="Metallo-B-lactamas"/>
</dbReference>
<dbReference type="NCBIfam" id="TIGR00360">
    <property type="entry name" value="ComEC_N-term"/>
    <property type="match status" value="1"/>
</dbReference>
<proteinExistence type="predicted"/>
<dbReference type="PANTHER" id="PTHR30619">
    <property type="entry name" value="DNA INTERNALIZATION/COMPETENCE PROTEIN COMEC/REC2"/>
    <property type="match status" value="1"/>
</dbReference>
<sequence>MLFCGYLLSRKQIKKALFFFSILLFAAFYYFLTDTLNVSGQEQTAKSATVRIIQSLQIDGDRFSAVVNLNHEKSVLHYQIKSEKEKEQLKKIRYGAIFQVSGQIEKPNVARNFNQFDYADYLKRQKIHTIFQAEKLIPVGTKQTFTSSIQNFRLNLLEYIHEHFSKRTAPYVAALITGDKSTFDQDLYAEYQKLGVVHLLAISGLHVNLFVGLCYFLLLRFGFTKETSQTLLFVILPFYALIAGFGAPVIRACGMTLFILTGVKLKRLISPICAISLVFLLSFLVNPYVVFNAGFQLSYAVSFAILLGRQLIERATSSFGKALTISIISTLASALILLFHFFEFSLIGIFLNILYVPFFSSFLVPFIFICFLFSKIPILLTPLNVLLDFFVTIMEHVTELFQIFNGTMFTAGKPTGLFTLLLVFITFLIFLCWEKRYFKIVFFFTMLFFLSAKLSTFPFSGEVSMIDIGQGDSILIQLPRNKGNYLIDTGGQIAFPKENWQKRKHSFSIGQDLLTPVLKSKGIAKLDKVFITHAHADHMGALKELASEIKIKRIYFAKNAAKKKILQEALLKLQDIPVTELEKGDRIGDKDYLFQVLSPYREVPNTNNNSLVLKVELGGLVWLFTGDAEKEIEQELLQTEDIQADILKVGHHGSKTSSTRAFIEKVNPDFALISCGVKNQFGHPNAETLVTLQKKNVQIFRTDQNGMIVYRFLKGFKTKLQ</sequence>
<protein>
    <recommendedName>
        <fullName evidence="7">Metallo-beta-lactamase domain-containing protein</fullName>
    </recommendedName>
</protein>
<reference evidence="9" key="1">
    <citation type="submission" date="2015-04" db="EMBL/GenBank/DDBJ databases">
        <authorList>
            <person name="Schardt J."/>
            <person name="Mueller-Herbst S."/>
            <person name="Scherer S."/>
            <person name="Huptas C."/>
        </authorList>
    </citation>
    <scope>NUCLEOTIDE SEQUENCE [LARGE SCALE GENOMIC DNA]</scope>
    <source>
        <strain evidence="9">Kiel-L1</strain>
    </source>
</reference>
<dbReference type="InterPro" id="IPR004477">
    <property type="entry name" value="ComEC_N"/>
</dbReference>
<feature type="transmembrane region" description="Helical" evidence="6">
    <location>
        <begin position="347"/>
        <end position="373"/>
    </location>
</feature>
<dbReference type="PANTHER" id="PTHR30619:SF1">
    <property type="entry name" value="RECOMBINATION PROTEIN 2"/>
    <property type="match status" value="1"/>
</dbReference>
<comment type="caution">
    <text evidence="8">The sequence shown here is derived from an EMBL/GenBank/DDBJ whole genome shotgun (WGS) entry which is preliminary data.</text>
</comment>
<dbReference type="InterPro" id="IPR035681">
    <property type="entry name" value="ComA-like_MBL"/>
</dbReference>
<dbReference type="InterPro" id="IPR036866">
    <property type="entry name" value="RibonucZ/Hydroxyglut_hydro"/>
</dbReference>
<feature type="transmembrane region" description="Helical" evidence="6">
    <location>
        <begin position="295"/>
        <end position="312"/>
    </location>
</feature>
<gene>
    <name evidence="8" type="ORF">UR08_04740</name>
</gene>
<dbReference type="Pfam" id="PF13567">
    <property type="entry name" value="DUF4131"/>
    <property type="match status" value="1"/>
</dbReference>
<dbReference type="InterPro" id="IPR052159">
    <property type="entry name" value="Competence_DNA_uptake"/>
</dbReference>
<evidence type="ECO:0000256" key="1">
    <source>
        <dbReference type="ARBA" id="ARBA00004651"/>
    </source>
</evidence>
<dbReference type="InterPro" id="IPR025405">
    <property type="entry name" value="DUF4131"/>
</dbReference>